<organism evidence="3 4">
    <name type="scientific">Naegleria lovaniensis</name>
    <name type="common">Amoeba</name>
    <dbReference type="NCBI Taxonomy" id="51637"/>
    <lineage>
        <taxon>Eukaryota</taxon>
        <taxon>Discoba</taxon>
        <taxon>Heterolobosea</taxon>
        <taxon>Tetramitia</taxon>
        <taxon>Eutetramitia</taxon>
        <taxon>Vahlkampfiidae</taxon>
        <taxon>Naegleria</taxon>
    </lineage>
</organism>
<evidence type="ECO:0000256" key="2">
    <source>
        <dbReference type="SAM" id="Phobius"/>
    </source>
</evidence>
<dbReference type="EMBL" id="PYSW02000028">
    <property type="protein sequence ID" value="KAG2379652.1"/>
    <property type="molecule type" value="Genomic_DNA"/>
</dbReference>
<keyword evidence="4" id="KW-1185">Reference proteome</keyword>
<feature type="transmembrane region" description="Helical" evidence="2">
    <location>
        <begin position="176"/>
        <end position="194"/>
    </location>
</feature>
<gene>
    <name evidence="3" type="ORF">C9374_006769</name>
</gene>
<evidence type="ECO:0000313" key="3">
    <source>
        <dbReference type="EMBL" id="KAG2379652.1"/>
    </source>
</evidence>
<dbReference type="AlphaFoldDB" id="A0AA88GLL1"/>
<proteinExistence type="predicted"/>
<feature type="region of interest" description="Disordered" evidence="1">
    <location>
        <begin position="429"/>
        <end position="458"/>
    </location>
</feature>
<feature type="transmembrane region" description="Helical" evidence="2">
    <location>
        <begin position="41"/>
        <end position="62"/>
    </location>
</feature>
<sequence length="545" mass="63360">MNASGSYFGNDRNYNSSYYSPNSSTWSSWLSTSSPVAGKRYISLFWSVVLDDSIVCFISFLLDKLYRRQSRDHYMMRYEKLSEILRRDLFNYLNHEIGELKISLNTTNQEIRIRKKNSDRSENYDHENYYWKDFLNLRERKQFLNEIIETAIQLRRMENDDHVDTLNMFKRKSFRIIHMIVSGLYYSFFNVFNVESIGNLLMMLRTMKVNNNMQSESPTSSTQTITDIPWISQVIKAILRSVIVFYSYDLIDSVMSNLLSIAKANSRTEREREIAKFNGADTSIGNNVFITPQVSNQLRNAEMQQSRAQSEKIYEAQLKLSNILTTLSICSANAKEDLSKSIQQLVEESKACFKKLISILEKAEEWTCKYNSLNLIQAEMKTTTENVIDAAETLSYTLLSQTRELLPIFKETINNINNAVNEVVKTSGTAAERDKDNQTSSINKVGKDKSSKKNRRVEKTMDQYREVLKQMDEQCNKLSTLTSCPPSSDALSTPFYRRESSLNDRLQLFLMNLPIRTLLVYIIDLLLMYYSGTRLDFLPYVLQRN</sequence>
<keyword evidence="2" id="KW-1133">Transmembrane helix</keyword>
<dbReference type="RefSeq" id="XP_044546914.1">
    <property type="nucleotide sequence ID" value="XM_044696665.1"/>
</dbReference>
<dbReference type="GeneID" id="68099223"/>
<evidence type="ECO:0000256" key="1">
    <source>
        <dbReference type="SAM" id="MobiDB-lite"/>
    </source>
</evidence>
<evidence type="ECO:0000313" key="4">
    <source>
        <dbReference type="Proteomes" id="UP000816034"/>
    </source>
</evidence>
<keyword evidence="2" id="KW-0472">Membrane</keyword>
<comment type="caution">
    <text evidence="3">The sequence shown here is derived from an EMBL/GenBank/DDBJ whole genome shotgun (WGS) entry which is preliminary data.</text>
</comment>
<dbReference type="Proteomes" id="UP000816034">
    <property type="component" value="Unassembled WGS sequence"/>
</dbReference>
<keyword evidence="2" id="KW-0812">Transmembrane</keyword>
<accession>A0AA88GLL1</accession>
<feature type="compositionally biased region" description="Basic and acidic residues" evidence="1">
    <location>
        <begin position="445"/>
        <end position="458"/>
    </location>
</feature>
<name>A0AA88GLL1_NAELO</name>
<reference evidence="3 4" key="1">
    <citation type="journal article" date="2018" name="BMC Genomics">
        <title>The genome of Naegleria lovaniensis, the basis for a comparative approach to unravel pathogenicity factors of the human pathogenic amoeba N. fowleri.</title>
        <authorList>
            <person name="Liechti N."/>
            <person name="Schurch N."/>
            <person name="Bruggmann R."/>
            <person name="Wittwer M."/>
        </authorList>
    </citation>
    <scope>NUCLEOTIDE SEQUENCE [LARGE SCALE GENOMIC DNA]</scope>
    <source>
        <strain evidence="3 4">ATCC 30569</strain>
    </source>
</reference>
<protein>
    <submittedName>
        <fullName evidence="3">Uncharacterized protein</fullName>
    </submittedName>
</protein>